<evidence type="ECO:0000256" key="1">
    <source>
        <dbReference type="ARBA" id="ARBA00022741"/>
    </source>
</evidence>
<evidence type="ECO:0000259" key="5">
    <source>
        <dbReference type="Pfam" id="PF03668"/>
    </source>
</evidence>
<dbReference type="SUPFAM" id="SSF52540">
    <property type="entry name" value="P-loop containing nucleoside triphosphate hydrolases"/>
    <property type="match status" value="1"/>
</dbReference>
<evidence type="ECO:0000256" key="4">
    <source>
        <dbReference type="HAMAP-Rule" id="MF_00636"/>
    </source>
</evidence>
<dbReference type="InterPro" id="IPR027417">
    <property type="entry name" value="P-loop_NTPase"/>
</dbReference>
<keyword evidence="8" id="KW-1185">Reference proteome</keyword>
<sequence length="282" mass="31118">MVVSGLSGAGKSVALNTLEDVGLYCADNLPLALLGQYVASVAGEERAQDGLAVGIDARSGSDDLHAVGAILSALGAAGFDHRLVFFEASDEALLKRYSDTRRRHPLSHGGLALADAIAAERELLRPLRAIADEIVDTSDLNVHQLRRRVLTEVSMRRRPGLSLMFESFAYRHGVPADADFVFDARCLPNPHWDPRLRPLTGRDAAVREYLEQETAACDYLGQVQAFVGAWLPRFENETRSYLTIAFGCTGGRHRSVYLAEAMARWLREQGREDVVTFHRELE</sequence>
<evidence type="ECO:0000256" key="2">
    <source>
        <dbReference type="ARBA" id="ARBA00022840"/>
    </source>
</evidence>
<reference evidence="7 8" key="1">
    <citation type="journal article" date="2021" name="Microbiol. Resour. Announc.">
        <title>Draft Genome Sequence of Coralloluteibacterium stylophorae LMG 29479T.</title>
        <authorList>
            <person name="Karlyshev A.V."/>
            <person name="Kudryashova E.B."/>
            <person name="Ariskina E.V."/>
            <person name="Conroy A.P."/>
            <person name="Abidueva E.Y."/>
        </authorList>
    </citation>
    <scope>NUCLEOTIDE SEQUENCE [LARGE SCALE GENOMIC DNA]</scope>
    <source>
        <strain evidence="7 8">LMG 29479</strain>
    </source>
</reference>
<dbReference type="PIRSF" id="PIRSF005052">
    <property type="entry name" value="P-loopkin"/>
    <property type="match status" value="1"/>
</dbReference>
<name>A0AAP2CAP3_9GAMM</name>
<dbReference type="Proteomes" id="UP000675747">
    <property type="component" value="Unassembled WGS sequence"/>
</dbReference>
<dbReference type="PANTHER" id="PTHR30448">
    <property type="entry name" value="RNASE ADAPTER PROTEIN RAPZ"/>
    <property type="match status" value="1"/>
</dbReference>
<evidence type="ECO:0000313" key="8">
    <source>
        <dbReference type="Proteomes" id="UP000675747"/>
    </source>
</evidence>
<dbReference type="Gene3D" id="3.40.50.300">
    <property type="entry name" value="P-loop containing nucleotide triphosphate hydrolases"/>
    <property type="match status" value="1"/>
</dbReference>
<dbReference type="PANTHER" id="PTHR30448:SF0">
    <property type="entry name" value="RNASE ADAPTER PROTEIN RAPZ"/>
    <property type="match status" value="1"/>
</dbReference>
<evidence type="ECO:0000256" key="3">
    <source>
        <dbReference type="ARBA" id="ARBA00023134"/>
    </source>
</evidence>
<feature type="binding site" evidence="4">
    <location>
        <begin position="5"/>
        <end position="12"/>
    </location>
    <ligand>
        <name>ATP</name>
        <dbReference type="ChEBI" id="CHEBI:30616"/>
    </ligand>
</feature>
<gene>
    <name evidence="7" type="primary">rapZ</name>
    <name evidence="7" type="ORF">KB893_006305</name>
</gene>
<dbReference type="InterPro" id="IPR053930">
    <property type="entry name" value="RapZ-like_N"/>
</dbReference>
<dbReference type="InterPro" id="IPR005337">
    <property type="entry name" value="RapZ-like"/>
</dbReference>
<dbReference type="AlphaFoldDB" id="A0AAP2CAP3"/>
<feature type="domain" description="RapZ C-terminal" evidence="6">
    <location>
        <begin position="162"/>
        <end position="282"/>
    </location>
</feature>
<dbReference type="GO" id="GO:0005525">
    <property type="term" value="F:GTP binding"/>
    <property type="evidence" value="ECO:0007669"/>
    <property type="project" value="UniProtKB-UniRule"/>
</dbReference>
<protein>
    <submittedName>
        <fullName evidence="7">RNase adapter RapZ</fullName>
    </submittedName>
</protein>
<accession>A0AAP2CAP3</accession>
<organism evidence="7 8">
    <name type="scientific">Coralloluteibacterium stylophorae</name>
    <dbReference type="NCBI Taxonomy" id="1776034"/>
    <lineage>
        <taxon>Bacteria</taxon>
        <taxon>Pseudomonadati</taxon>
        <taxon>Pseudomonadota</taxon>
        <taxon>Gammaproteobacteria</taxon>
        <taxon>Lysobacterales</taxon>
        <taxon>Lysobacteraceae</taxon>
        <taxon>Coralloluteibacterium</taxon>
    </lineage>
</organism>
<dbReference type="RefSeq" id="WP_213173582.1">
    <property type="nucleotide sequence ID" value="NZ_JAGQFT020000003.1"/>
</dbReference>
<dbReference type="HAMAP" id="MF_00636">
    <property type="entry name" value="RapZ_like"/>
    <property type="match status" value="1"/>
</dbReference>
<dbReference type="GO" id="GO:0005524">
    <property type="term" value="F:ATP binding"/>
    <property type="evidence" value="ECO:0007669"/>
    <property type="project" value="UniProtKB-UniRule"/>
</dbReference>
<dbReference type="Pfam" id="PF22740">
    <property type="entry name" value="PapZ_C"/>
    <property type="match status" value="1"/>
</dbReference>
<feature type="binding site" evidence="4">
    <location>
        <begin position="56"/>
        <end position="59"/>
    </location>
    <ligand>
        <name>GTP</name>
        <dbReference type="ChEBI" id="CHEBI:37565"/>
    </ligand>
</feature>
<keyword evidence="2 4" id="KW-0067">ATP-binding</keyword>
<comment type="caution">
    <text evidence="7">The sequence shown here is derived from an EMBL/GenBank/DDBJ whole genome shotgun (WGS) entry which is preliminary data.</text>
</comment>
<dbReference type="EMBL" id="JAGQFT020000003">
    <property type="protein sequence ID" value="MBS7456744.1"/>
    <property type="molecule type" value="Genomic_DNA"/>
</dbReference>
<evidence type="ECO:0000313" key="7">
    <source>
        <dbReference type="EMBL" id="MBS7456744.1"/>
    </source>
</evidence>
<dbReference type="Pfam" id="PF03668">
    <property type="entry name" value="RapZ-like_N"/>
    <property type="match status" value="1"/>
</dbReference>
<dbReference type="NCBIfam" id="NF003828">
    <property type="entry name" value="PRK05416.1"/>
    <property type="match status" value="1"/>
</dbReference>
<proteinExistence type="inferred from homology"/>
<keyword evidence="3 4" id="KW-0342">GTP-binding</keyword>
<evidence type="ECO:0000259" key="6">
    <source>
        <dbReference type="Pfam" id="PF22740"/>
    </source>
</evidence>
<keyword evidence="1 4" id="KW-0547">Nucleotide-binding</keyword>
<dbReference type="InterPro" id="IPR053931">
    <property type="entry name" value="RapZ_C"/>
</dbReference>
<feature type="domain" description="RapZ-like N-terminal" evidence="5">
    <location>
        <begin position="1"/>
        <end position="152"/>
    </location>
</feature>